<evidence type="ECO:0000256" key="1">
    <source>
        <dbReference type="SAM" id="MobiDB-lite"/>
    </source>
</evidence>
<feature type="compositionally biased region" description="Basic and acidic residues" evidence="1">
    <location>
        <begin position="54"/>
        <end position="68"/>
    </location>
</feature>
<name>A0A0F9E3N0_9ZZZZ</name>
<sequence>MTDEQAPPIAGAGDGYDARVRGDKLTAEVSTRSRKRLDAGREPIEDSPLFGGPRQREMFPRVKSTHER</sequence>
<organism evidence="2">
    <name type="scientific">marine sediment metagenome</name>
    <dbReference type="NCBI Taxonomy" id="412755"/>
    <lineage>
        <taxon>unclassified sequences</taxon>
        <taxon>metagenomes</taxon>
        <taxon>ecological metagenomes</taxon>
    </lineage>
</organism>
<comment type="caution">
    <text evidence="2">The sequence shown here is derived from an EMBL/GenBank/DDBJ whole genome shotgun (WGS) entry which is preliminary data.</text>
</comment>
<proteinExistence type="predicted"/>
<reference evidence="2" key="1">
    <citation type="journal article" date="2015" name="Nature">
        <title>Complex archaea that bridge the gap between prokaryotes and eukaryotes.</title>
        <authorList>
            <person name="Spang A."/>
            <person name="Saw J.H."/>
            <person name="Jorgensen S.L."/>
            <person name="Zaremba-Niedzwiedzka K."/>
            <person name="Martijn J."/>
            <person name="Lind A.E."/>
            <person name="van Eijk R."/>
            <person name="Schleper C."/>
            <person name="Guy L."/>
            <person name="Ettema T.J."/>
        </authorList>
    </citation>
    <scope>NUCLEOTIDE SEQUENCE</scope>
</reference>
<gene>
    <name evidence="2" type="ORF">LCGC14_2414610</name>
</gene>
<evidence type="ECO:0000313" key="2">
    <source>
        <dbReference type="EMBL" id="KKL24511.1"/>
    </source>
</evidence>
<accession>A0A0F9E3N0</accession>
<dbReference type="EMBL" id="LAZR01036567">
    <property type="protein sequence ID" value="KKL24511.1"/>
    <property type="molecule type" value="Genomic_DNA"/>
</dbReference>
<dbReference type="AlphaFoldDB" id="A0A0F9E3N0"/>
<protein>
    <submittedName>
        <fullName evidence="2">Uncharacterized protein</fullName>
    </submittedName>
</protein>
<feature type="region of interest" description="Disordered" evidence="1">
    <location>
        <begin position="1"/>
        <end position="68"/>
    </location>
</feature>
<feature type="compositionally biased region" description="Basic and acidic residues" evidence="1">
    <location>
        <begin position="16"/>
        <end position="26"/>
    </location>
</feature>